<keyword evidence="6" id="KW-0963">Cytoplasm</keyword>
<keyword evidence="9" id="KW-0539">Nucleus</keyword>
<evidence type="ECO:0000256" key="3">
    <source>
        <dbReference type="ARBA" id="ARBA00006094"/>
    </source>
</evidence>
<keyword evidence="7" id="KW-0694">RNA-binding</keyword>
<dbReference type="InterPro" id="IPR038092">
    <property type="entry name" value="PHAX_RNA-binding_sf"/>
</dbReference>
<protein>
    <recommendedName>
        <fullName evidence="4">Phosphorylated adapter RNA export protein</fullName>
    </recommendedName>
    <alternativeName>
        <fullName evidence="10">RNA U small nuclear RNA export adapter protein</fullName>
    </alternativeName>
</protein>
<dbReference type="EMBL" id="GL376632">
    <property type="status" value="NOT_ANNOTATED_CDS"/>
    <property type="molecule type" value="Genomic_DNA"/>
</dbReference>
<dbReference type="OMA" id="HEYKPRR"/>
<dbReference type="PANTHER" id="PTHR13135:SF0">
    <property type="entry name" value="PHOSPHORYLATED ADAPTER RNA EXPORT PROTEIN"/>
    <property type="match status" value="1"/>
</dbReference>
<evidence type="ECO:0000256" key="6">
    <source>
        <dbReference type="ARBA" id="ARBA00022490"/>
    </source>
</evidence>
<dbReference type="eggNOG" id="KOG3948">
    <property type="taxonomic scope" value="Eukaryota"/>
</dbReference>
<evidence type="ECO:0000313" key="13">
    <source>
        <dbReference type="EnsemblProtists" id="PYU1_T009310"/>
    </source>
</evidence>
<name>K3WWG2_GLOUD</name>
<dbReference type="GO" id="GO:0006408">
    <property type="term" value="P:snRNA export from nucleus"/>
    <property type="evidence" value="ECO:0007669"/>
    <property type="project" value="InterPro"/>
</dbReference>
<evidence type="ECO:0000256" key="7">
    <source>
        <dbReference type="ARBA" id="ARBA00022884"/>
    </source>
</evidence>
<sequence>MEALPMLPYDATIQAATAHSQSLVSADHRQQHTHAAPQPHAPHSQHQQQQRRPKNHHNNNQQQQQGKKQRRARNFKQQPRAVDMPRVLSELLNEPKQALLRRVVRIVGPKLAWELLKETMRMQQQGGMEVNAFGSGVPEKFLVEDKLTQEKKPRKRTTGGVYFTLLRDKVSKETYRDIYEIETKKKKEVKKHVRYQKKQKFESELSQLGFDDLNVQMNGASAAPGNEGREASGSSSTAAAVAASIYPFTVPSSSVWASSSIRAVAGGTEPERAQSEMHRSGDDGEHEDGEVDETMTLA</sequence>
<organism evidence="13 14">
    <name type="scientific">Globisporangium ultimum (strain ATCC 200006 / CBS 805.95 / DAOM BR144)</name>
    <name type="common">Pythium ultimum</name>
    <dbReference type="NCBI Taxonomy" id="431595"/>
    <lineage>
        <taxon>Eukaryota</taxon>
        <taxon>Sar</taxon>
        <taxon>Stramenopiles</taxon>
        <taxon>Oomycota</taxon>
        <taxon>Peronosporomycetes</taxon>
        <taxon>Pythiales</taxon>
        <taxon>Pythiaceae</taxon>
        <taxon>Globisporangium</taxon>
    </lineage>
</organism>
<dbReference type="GO" id="GO:0003723">
    <property type="term" value="F:RNA binding"/>
    <property type="evidence" value="ECO:0007669"/>
    <property type="project" value="UniProtKB-KW"/>
</dbReference>
<evidence type="ECO:0000256" key="1">
    <source>
        <dbReference type="ARBA" id="ARBA00004123"/>
    </source>
</evidence>
<feature type="domain" description="Phosphorylated adapter RNA export protein RNA-binding" evidence="12">
    <location>
        <begin position="89"/>
        <end position="129"/>
    </location>
</feature>
<reference evidence="14" key="2">
    <citation type="submission" date="2010-04" db="EMBL/GenBank/DDBJ databases">
        <authorList>
            <person name="Buell R."/>
            <person name="Hamilton J."/>
            <person name="Hostetler J."/>
        </authorList>
    </citation>
    <scope>NUCLEOTIDE SEQUENCE [LARGE SCALE GENOMIC DNA]</scope>
    <source>
        <strain evidence="14">DAOM:BR144</strain>
    </source>
</reference>
<dbReference type="PANTHER" id="PTHR13135">
    <property type="entry name" value="CYTOSOLIC RESINIFERATOXIN BINDING PROTEIN RBP-26"/>
    <property type="match status" value="1"/>
</dbReference>
<evidence type="ECO:0000256" key="10">
    <source>
        <dbReference type="ARBA" id="ARBA00030834"/>
    </source>
</evidence>
<evidence type="ECO:0000259" key="12">
    <source>
        <dbReference type="Pfam" id="PF10258"/>
    </source>
</evidence>
<dbReference type="Proteomes" id="UP000019132">
    <property type="component" value="Unassembled WGS sequence"/>
</dbReference>
<comment type="subcellular location">
    <subcellularLocation>
        <location evidence="2">Cytoplasm</location>
    </subcellularLocation>
    <subcellularLocation>
        <location evidence="1">Nucleus</location>
    </subcellularLocation>
</comment>
<feature type="compositionally biased region" description="Low complexity" evidence="11">
    <location>
        <begin position="33"/>
        <end position="48"/>
    </location>
</feature>
<feature type="domain" description="Phosphorylated adapter RNA export protein RNA-binding" evidence="12">
    <location>
        <begin position="151"/>
        <end position="183"/>
    </location>
</feature>
<evidence type="ECO:0000256" key="2">
    <source>
        <dbReference type="ARBA" id="ARBA00004496"/>
    </source>
</evidence>
<dbReference type="EnsemblProtists" id="PYU1_T009310">
    <property type="protein sequence ID" value="PYU1_T009310"/>
    <property type="gene ID" value="PYU1_G009292"/>
</dbReference>
<keyword evidence="5" id="KW-0813">Transport</keyword>
<comment type="similarity">
    <text evidence="3">Belongs to the PHAX family.</text>
</comment>
<evidence type="ECO:0000256" key="11">
    <source>
        <dbReference type="SAM" id="MobiDB-lite"/>
    </source>
</evidence>
<proteinExistence type="inferred from homology"/>
<evidence type="ECO:0000256" key="8">
    <source>
        <dbReference type="ARBA" id="ARBA00022927"/>
    </source>
</evidence>
<evidence type="ECO:0000313" key="14">
    <source>
        <dbReference type="Proteomes" id="UP000019132"/>
    </source>
</evidence>
<accession>K3WWG2</accession>
<dbReference type="InParanoid" id="K3WWG2"/>
<reference evidence="14" key="1">
    <citation type="journal article" date="2010" name="Genome Biol.">
        <title>Genome sequence of the necrotrophic plant pathogen Pythium ultimum reveals original pathogenicity mechanisms and effector repertoire.</title>
        <authorList>
            <person name="Levesque C.A."/>
            <person name="Brouwer H."/>
            <person name="Cano L."/>
            <person name="Hamilton J.P."/>
            <person name="Holt C."/>
            <person name="Huitema E."/>
            <person name="Raffaele S."/>
            <person name="Robideau G.P."/>
            <person name="Thines M."/>
            <person name="Win J."/>
            <person name="Zerillo M.M."/>
            <person name="Beakes G.W."/>
            <person name="Boore J.L."/>
            <person name="Busam D."/>
            <person name="Dumas B."/>
            <person name="Ferriera S."/>
            <person name="Fuerstenberg S.I."/>
            <person name="Gachon C.M."/>
            <person name="Gaulin E."/>
            <person name="Govers F."/>
            <person name="Grenville-Briggs L."/>
            <person name="Horner N."/>
            <person name="Hostetler J."/>
            <person name="Jiang R.H."/>
            <person name="Johnson J."/>
            <person name="Krajaejun T."/>
            <person name="Lin H."/>
            <person name="Meijer H.J."/>
            <person name="Moore B."/>
            <person name="Morris P."/>
            <person name="Phuntmart V."/>
            <person name="Puiu D."/>
            <person name="Shetty J."/>
            <person name="Stajich J.E."/>
            <person name="Tripathy S."/>
            <person name="Wawra S."/>
            <person name="van West P."/>
            <person name="Whitty B.R."/>
            <person name="Coutinho P.M."/>
            <person name="Henrissat B."/>
            <person name="Martin F."/>
            <person name="Thomas P.D."/>
            <person name="Tyler B.M."/>
            <person name="De Vries R.P."/>
            <person name="Kamoun S."/>
            <person name="Yandell M."/>
            <person name="Tisserat N."/>
            <person name="Buell C.R."/>
        </authorList>
    </citation>
    <scope>NUCLEOTIDE SEQUENCE</scope>
    <source>
        <strain evidence="14">DAOM:BR144</strain>
    </source>
</reference>
<keyword evidence="14" id="KW-1185">Reference proteome</keyword>
<evidence type="ECO:0000256" key="5">
    <source>
        <dbReference type="ARBA" id="ARBA00022448"/>
    </source>
</evidence>
<dbReference type="GO" id="GO:0005634">
    <property type="term" value="C:nucleus"/>
    <property type="evidence" value="ECO:0007669"/>
    <property type="project" value="UniProtKB-SubCell"/>
</dbReference>
<feature type="region of interest" description="Disordered" evidence="11">
    <location>
        <begin position="263"/>
        <end position="298"/>
    </location>
</feature>
<dbReference type="Pfam" id="PF10258">
    <property type="entry name" value="PHAX_RNA-bd"/>
    <property type="match status" value="2"/>
</dbReference>
<dbReference type="Gene3D" id="1.10.10.1440">
    <property type="entry name" value="PHAX RNA-binding domain"/>
    <property type="match status" value="1"/>
</dbReference>
<dbReference type="GO" id="GO:0005737">
    <property type="term" value="C:cytoplasm"/>
    <property type="evidence" value="ECO:0007669"/>
    <property type="project" value="UniProtKB-SubCell"/>
</dbReference>
<feature type="compositionally biased region" description="Acidic residues" evidence="11">
    <location>
        <begin position="284"/>
        <end position="298"/>
    </location>
</feature>
<dbReference type="AlphaFoldDB" id="K3WWG2"/>
<dbReference type="HOGENOM" id="CLU_096264_0_0_1"/>
<dbReference type="GO" id="GO:0015031">
    <property type="term" value="P:protein transport"/>
    <property type="evidence" value="ECO:0007669"/>
    <property type="project" value="UniProtKB-KW"/>
</dbReference>
<feature type="region of interest" description="Disordered" evidence="11">
    <location>
        <begin position="20"/>
        <end position="82"/>
    </location>
</feature>
<feature type="compositionally biased region" description="Basic and acidic residues" evidence="11">
    <location>
        <begin position="269"/>
        <end position="283"/>
    </location>
</feature>
<evidence type="ECO:0000256" key="4">
    <source>
        <dbReference type="ARBA" id="ARBA00016856"/>
    </source>
</evidence>
<reference evidence="13" key="3">
    <citation type="submission" date="2015-02" db="UniProtKB">
        <authorList>
            <consortium name="EnsemblProtists"/>
        </authorList>
    </citation>
    <scope>IDENTIFICATION</scope>
    <source>
        <strain evidence="13">DAOM BR144</strain>
    </source>
</reference>
<keyword evidence="8" id="KW-0653">Protein transport</keyword>
<dbReference type="VEuPathDB" id="FungiDB:PYU1_G009292"/>
<dbReference type="STRING" id="431595.K3WWG2"/>
<dbReference type="InterPro" id="IPR039047">
    <property type="entry name" value="PHAX"/>
</dbReference>
<dbReference type="InterPro" id="IPR019385">
    <property type="entry name" value="PHAX_RNA-binding_domain"/>
</dbReference>
<evidence type="ECO:0000256" key="9">
    <source>
        <dbReference type="ARBA" id="ARBA00023242"/>
    </source>
</evidence>